<evidence type="ECO:0000313" key="1">
    <source>
        <dbReference type="EMBL" id="CAJ0589163.1"/>
    </source>
</evidence>
<name>A0AA36GFK0_CYLNA</name>
<proteinExistence type="predicted"/>
<comment type="caution">
    <text evidence="1">The sequence shown here is derived from an EMBL/GenBank/DDBJ whole genome shotgun (WGS) entry which is preliminary data.</text>
</comment>
<dbReference type="AlphaFoldDB" id="A0AA36GFK0"/>
<evidence type="ECO:0000313" key="2">
    <source>
        <dbReference type="Proteomes" id="UP001176961"/>
    </source>
</evidence>
<reference evidence="1" key="1">
    <citation type="submission" date="2023-07" db="EMBL/GenBank/DDBJ databases">
        <authorList>
            <consortium name="CYATHOMIX"/>
        </authorList>
    </citation>
    <scope>NUCLEOTIDE SEQUENCE</scope>
    <source>
        <strain evidence="1">N/A</strain>
    </source>
</reference>
<dbReference type="Proteomes" id="UP001176961">
    <property type="component" value="Unassembled WGS sequence"/>
</dbReference>
<dbReference type="EMBL" id="CATQJL010000001">
    <property type="protein sequence ID" value="CAJ0589163.1"/>
    <property type="molecule type" value="Genomic_DNA"/>
</dbReference>
<gene>
    <name evidence="1" type="ORF">CYNAS_LOCUS1146</name>
</gene>
<sequence length="166" mass="18339">MHFMWAELIMCKESILLKQCVVKLSSRSQISYFHTGTSLQAIGLSDKNTLDLMEKDLAEFGVAMTQEVTDLTNAAKGGIGTATHVIKEQAQYLEKLVAPDVEENPLIPEVEASPPLASYPRGVCATIEGIKAWILSKANFDNVDAETPEEKLTLPERNMNIDECRV</sequence>
<keyword evidence="2" id="KW-1185">Reference proteome</keyword>
<organism evidence="1 2">
    <name type="scientific">Cylicocyclus nassatus</name>
    <name type="common">Nematode worm</name>
    <dbReference type="NCBI Taxonomy" id="53992"/>
    <lineage>
        <taxon>Eukaryota</taxon>
        <taxon>Metazoa</taxon>
        <taxon>Ecdysozoa</taxon>
        <taxon>Nematoda</taxon>
        <taxon>Chromadorea</taxon>
        <taxon>Rhabditida</taxon>
        <taxon>Rhabditina</taxon>
        <taxon>Rhabditomorpha</taxon>
        <taxon>Strongyloidea</taxon>
        <taxon>Strongylidae</taxon>
        <taxon>Cylicocyclus</taxon>
    </lineage>
</organism>
<protein>
    <submittedName>
        <fullName evidence="1">Uncharacterized protein</fullName>
    </submittedName>
</protein>
<accession>A0AA36GFK0</accession>